<dbReference type="Proteomes" id="UP000319931">
    <property type="component" value="Unassembled WGS sequence"/>
</dbReference>
<sequence length="371" mass="39803">MLLEILPMLITSFTSLSVPAPVPSSMTSRTEIVSFTPDAVSCADGSVQSTGLVRPLSVVWTRYASSSDVAPPPTYGFSFAIDAQGRVRTIRQHVRSLSNYYFDTSDLAPALAVSHFPASAPHAACSVRYKASFRPIETAAMSDLYELASRPEVTGTPAGLFERVRPADSTCPTQPGQYRRLNLPAFEKLPSIVGGSAWVFFAFDVDTSGKPSRARALGSSGDTALDTAGLHALLANRYAPGPGYRGCTYHFYRTDNSNHAAPELPSDAPADMSDQPSCAVDPKSISGLLNGSAYPKPFSRRHIEGVAVVGYDTAPWGAVGNVKVLLSEPDETFGNVARNAISNARVTENDTGRRGCIQRIRFKLPPTRIAR</sequence>
<name>A0A502FS47_9SPHN</name>
<dbReference type="InterPro" id="IPR037682">
    <property type="entry name" value="TonB_C"/>
</dbReference>
<dbReference type="EMBL" id="RCZC01000004">
    <property type="protein sequence ID" value="TPG51976.1"/>
    <property type="molecule type" value="Genomic_DNA"/>
</dbReference>
<dbReference type="GO" id="GO:0055085">
    <property type="term" value="P:transmembrane transport"/>
    <property type="evidence" value="ECO:0007669"/>
    <property type="project" value="InterPro"/>
</dbReference>
<accession>A0A502FS47</accession>
<dbReference type="Gene3D" id="3.30.2420.10">
    <property type="entry name" value="TonB"/>
    <property type="match status" value="1"/>
</dbReference>
<organism evidence="2 3">
    <name type="scientific">Sphingomonas glacialis</name>
    <dbReference type="NCBI Taxonomy" id="658225"/>
    <lineage>
        <taxon>Bacteria</taxon>
        <taxon>Pseudomonadati</taxon>
        <taxon>Pseudomonadota</taxon>
        <taxon>Alphaproteobacteria</taxon>
        <taxon>Sphingomonadales</taxon>
        <taxon>Sphingomonadaceae</taxon>
        <taxon>Sphingomonas</taxon>
    </lineage>
</organism>
<proteinExistence type="predicted"/>
<comment type="caution">
    <text evidence="2">The sequence shown here is derived from an EMBL/GenBank/DDBJ whole genome shotgun (WGS) entry which is preliminary data.</text>
</comment>
<dbReference type="AlphaFoldDB" id="A0A502FS47"/>
<feature type="domain" description="TonB C-terminal" evidence="1">
    <location>
        <begin position="279"/>
        <end position="371"/>
    </location>
</feature>
<evidence type="ECO:0000259" key="1">
    <source>
        <dbReference type="PROSITE" id="PS52015"/>
    </source>
</evidence>
<gene>
    <name evidence="2" type="ORF">EAH76_14675</name>
</gene>
<dbReference type="SUPFAM" id="SSF74653">
    <property type="entry name" value="TolA/TonB C-terminal domain"/>
    <property type="match status" value="2"/>
</dbReference>
<protein>
    <submittedName>
        <fullName evidence="2">Energy transducer TonB</fullName>
    </submittedName>
</protein>
<evidence type="ECO:0000313" key="2">
    <source>
        <dbReference type="EMBL" id="TPG51976.1"/>
    </source>
</evidence>
<keyword evidence="3" id="KW-1185">Reference proteome</keyword>
<evidence type="ECO:0000313" key="3">
    <source>
        <dbReference type="Proteomes" id="UP000319931"/>
    </source>
</evidence>
<dbReference type="PROSITE" id="PS52015">
    <property type="entry name" value="TONB_CTD"/>
    <property type="match status" value="1"/>
</dbReference>
<dbReference type="OrthoDB" id="7500609at2"/>
<reference evidence="2 3" key="1">
    <citation type="journal article" date="2019" name="Environ. Microbiol.">
        <title>Species interactions and distinct microbial communities in high Arctic permafrost affected cryosols are associated with the CH4 and CO2 gas fluxes.</title>
        <authorList>
            <person name="Altshuler I."/>
            <person name="Hamel J."/>
            <person name="Turney S."/>
            <person name="Magnuson E."/>
            <person name="Levesque R."/>
            <person name="Greer C."/>
            <person name="Whyte L.G."/>
        </authorList>
    </citation>
    <scope>NUCLEOTIDE SEQUENCE [LARGE SCALE GENOMIC DNA]</scope>
    <source>
        <strain evidence="2 3">E6.1</strain>
    </source>
</reference>